<protein>
    <recommendedName>
        <fullName evidence="3">General secretion pathway protein GspK</fullName>
    </recommendedName>
</protein>
<reference evidence="1 2" key="1">
    <citation type="submission" date="2016-07" db="EMBL/GenBank/DDBJ databases">
        <title>Complete genome sequence of Bradyrhizobium icense LMTR 13T, a potential inoculant strain isolated from lima bean (Phaseolus lunatus) in Peru.</title>
        <authorList>
            <person name="Ormeno-Orrillo E."/>
            <person name="Duran D."/>
            <person name="Rogel M.A."/>
            <person name="Rey L."/>
            <person name="Imperial J."/>
            <person name="Ruiz-Argueso T."/>
            <person name="Martinez-Romero E."/>
        </authorList>
    </citation>
    <scope>NUCLEOTIDE SEQUENCE [LARGE SCALE GENOMIC DNA]</scope>
    <source>
        <strain evidence="1 2">LMTR 13</strain>
    </source>
</reference>
<sequence length="255" mass="27248">MAVIVGARYRTKTSSNYASVAAAEMAAESAVNLAIATALAATPEQAVNFPLRCRLPGGERATITVEEETGKIDLNTASSAALTRFFTALTGDQSRGIRIASEIVAFRSPKAQATPATKPAESRFTTVMQLDQIDGMSPRLFRTALRHVTVRSGRPEPDMEAASPATLRLLNVQPKQTLGKRGLPAGGSITIRADISASDGTRFIREALVSLEGGNGRPFVIREWRRGDIDPSSARQERTQGAAHACLRLRDATSS</sequence>
<accession>A0A1B1UCA3</accession>
<dbReference type="Proteomes" id="UP000092839">
    <property type="component" value="Chromosome"/>
</dbReference>
<organism evidence="1 2">
    <name type="scientific">Bradyrhizobium icense</name>
    <dbReference type="NCBI Taxonomy" id="1274631"/>
    <lineage>
        <taxon>Bacteria</taxon>
        <taxon>Pseudomonadati</taxon>
        <taxon>Pseudomonadota</taxon>
        <taxon>Alphaproteobacteria</taxon>
        <taxon>Hyphomicrobiales</taxon>
        <taxon>Nitrobacteraceae</taxon>
        <taxon>Bradyrhizobium</taxon>
    </lineage>
</organism>
<dbReference type="STRING" id="1274631.LMTR13_09705"/>
<dbReference type="EMBL" id="CP016428">
    <property type="protein sequence ID" value="ANW00399.1"/>
    <property type="molecule type" value="Genomic_DNA"/>
</dbReference>
<keyword evidence="2" id="KW-1185">Reference proteome</keyword>
<evidence type="ECO:0000313" key="2">
    <source>
        <dbReference type="Proteomes" id="UP000092839"/>
    </source>
</evidence>
<dbReference type="InterPro" id="IPR038072">
    <property type="entry name" value="GspK_central_sf"/>
</dbReference>
<name>A0A1B1UCA3_9BRAD</name>
<dbReference type="KEGG" id="bic:LMTR13_09705"/>
<gene>
    <name evidence="1" type="ORF">LMTR13_09705</name>
</gene>
<dbReference type="SUPFAM" id="SSF158544">
    <property type="entry name" value="GspK insert domain-like"/>
    <property type="match status" value="1"/>
</dbReference>
<proteinExistence type="predicted"/>
<evidence type="ECO:0000313" key="1">
    <source>
        <dbReference type="EMBL" id="ANW00399.1"/>
    </source>
</evidence>
<dbReference type="AlphaFoldDB" id="A0A1B1UCA3"/>
<evidence type="ECO:0008006" key="3">
    <source>
        <dbReference type="Google" id="ProtNLM"/>
    </source>
</evidence>